<dbReference type="NCBIfam" id="TIGR03402">
    <property type="entry name" value="FeS_nifS"/>
    <property type="match status" value="1"/>
</dbReference>
<dbReference type="GO" id="GO:0030170">
    <property type="term" value="F:pyridoxal phosphate binding"/>
    <property type="evidence" value="ECO:0007669"/>
    <property type="project" value="InterPro"/>
</dbReference>
<evidence type="ECO:0000256" key="9">
    <source>
        <dbReference type="ARBA" id="ARBA00023014"/>
    </source>
</evidence>
<evidence type="ECO:0000313" key="14">
    <source>
        <dbReference type="EMBL" id="KID49208.1"/>
    </source>
</evidence>
<dbReference type="Gene3D" id="1.10.260.50">
    <property type="match status" value="1"/>
</dbReference>
<dbReference type="EMBL" id="AUZI01000014">
    <property type="protein sequence ID" value="KID49208.1"/>
    <property type="molecule type" value="Genomic_DNA"/>
</dbReference>
<comment type="caution">
    <text evidence="14">The sequence shown here is derived from an EMBL/GenBank/DDBJ whole genome shotgun (WGS) entry which is preliminary data.</text>
</comment>
<evidence type="ECO:0000256" key="8">
    <source>
        <dbReference type="ARBA" id="ARBA00023004"/>
    </source>
</evidence>
<dbReference type="SUPFAM" id="SSF53383">
    <property type="entry name" value="PLP-dependent transferases"/>
    <property type="match status" value="1"/>
</dbReference>
<evidence type="ECO:0000256" key="5">
    <source>
        <dbReference type="ARBA" id="ARBA00022679"/>
    </source>
</evidence>
<dbReference type="Pfam" id="PF00266">
    <property type="entry name" value="Aminotran_5"/>
    <property type="match status" value="1"/>
</dbReference>
<dbReference type="InterPro" id="IPR015422">
    <property type="entry name" value="PyrdxlP-dep_Trfase_small"/>
</dbReference>
<dbReference type="InterPro" id="IPR015424">
    <property type="entry name" value="PyrdxlP-dep_Trfase"/>
</dbReference>
<sequence length="390" mass="43328">MRVYLDNNATTKVDPEVFEAMVPYLTEYYGNSSSLHLFANETSQALTQARNTIARILKARPSEIIFTASGSEADNLAIRGIAKAYKHRGKHIITSTIEHPAIKNTYLDLEEEGFEITMVPVDENGVLKLEELKNAIREDTILISVMHANNEVGSFQPIEEIAKMAKEHRILFHVDAVQTMGKLKIHPEEMGIDLLSFSGHKFHAPKGIAALYIRSGVRFGKVLTGGSQENKRRPGTSNVAFAVGMAKALEMSVAVMEEEWKREESLRNYFEEELLKRIPEIVVNAKSVKRLPGTSSITFKYLEGESILLTLSSKGIAVSSGSACSSDSLQPSHVLLAMNIPAECAHGTIRFSLGKYNTKEEIDYTIEAVVETVTRLRSISPLWNAFQNNK</sequence>
<keyword evidence="5 12" id="KW-0808">Transferase</keyword>
<evidence type="ECO:0000256" key="7">
    <source>
        <dbReference type="ARBA" id="ARBA00022898"/>
    </source>
</evidence>
<evidence type="ECO:0000259" key="13">
    <source>
        <dbReference type="Pfam" id="PF00266"/>
    </source>
</evidence>
<evidence type="ECO:0000256" key="1">
    <source>
        <dbReference type="ARBA" id="ARBA00001933"/>
    </source>
</evidence>
<proteinExistence type="inferred from homology"/>
<comment type="subunit">
    <text evidence="3">Homodimer.</text>
</comment>
<feature type="domain" description="Aminotransferase class V" evidence="13">
    <location>
        <begin position="3"/>
        <end position="364"/>
    </location>
</feature>
<keyword evidence="9 12" id="KW-0411">Iron-sulfur</keyword>
<comment type="function">
    <text evidence="12">Catalyzes the removal of elemental sulfur atoms from cysteine to produce alanine.</text>
</comment>
<comment type="cofactor">
    <cofactor evidence="1 11">
        <name>pyridoxal 5'-phosphate</name>
        <dbReference type="ChEBI" id="CHEBI:597326"/>
    </cofactor>
</comment>
<dbReference type="NCBIfam" id="NF002806">
    <property type="entry name" value="PRK02948.1"/>
    <property type="match status" value="1"/>
</dbReference>
<dbReference type="PATRIC" id="fig|1226633.4.peg.1210"/>
<accession>A0A017H4K3</accession>
<dbReference type="InterPro" id="IPR016454">
    <property type="entry name" value="Cysteine_dSase"/>
</dbReference>
<dbReference type="InterPro" id="IPR017772">
    <property type="entry name" value="Cys_deSase_NifS_bac/arc"/>
</dbReference>
<evidence type="ECO:0000256" key="2">
    <source>
        <dbReference type="ARBA" id="ARBA00006490"/>
    </source>
</evidence>
<dbReference type="EC" id="2.8.1.7" evidence="4 12"/>
<dbReference type="PANTHER" id="PTHR11601:SF34">
    <property type="entry name" value="CYSTEINE DESULFURASE"/>
    <property type="match status" value="1"/>
</dbReference>
<dbReference type="PIRSF" id="PIRSF005572">
    <property type="entry name" value="NifS"/>
    <property type="match status" value="1"/>
</dbReference>
<dbReference type="GO" id="GO:0046872">
    <property type="term" value="F:metal ion binding"/>
    <property type="evidence" value="ECO:0007669"/>
    <property type="project" value="UniProtKB-KW"/>
</dbReference>
<dbReference type="PROSITE" id="PS00595">
    <property type="entry name" value="AA_TRANSFER_CLASS_5"/>
    <property type="match status" value="1"/>
</dbReference>
<dbReference type="InterPro" id="IPR020578">
    <property type="entry name" value="Aminotrans_V_PyrdxlP_BS"/>
</dbReference>
<evidence type="ECO:0000256" key="11">
    <source>
        <dbReference type="RuleBase" id="RU004504"/>
    </source>
</evidence>
<evidence type="ECO:0000256" key="12">
    <source>
        <dbReference type="RuleBase" id="RU364075"/>
    </source>
</evidence>
<organism evidence="14 15">
    <name type="scientific">Fusobacterium necrophorum subsp. funduliforme B35</name>
    <dbReference type="NCBI Taxonomy" id="1226633"/>
    <lineage>
        <taxon>Bacteria</taxon>
        <taxon>Fusobacteriati</taxon>
        <taxon>Fusobacteriota</taxon>
        <taxon>Fusobacteriia</taxon>
        <taxon>Fusobacteriales</taxon>
        <taxon>Fusobacteriaceae</taxon>
        <taxon>Fusobacterium</taxon>
    </lineage>
</organism>
<evidence type="ECO:0000256" key="10">
    <source>
        <dbReference type="ARBA" id="ARBA00050776"/>
    </source>
</evidence>
<dbReference type="GO" id="GO:0031071">
    <property type="term" value="F:cysteine desulfurase activity"/>
    <property type="evidence" value="ECO:0007669"/>
    <property type="project" value="UniProtKB-EC"/>
</dbReference>
<protein>
    <recommendedName>
        <fullName evidence="4 12">Cysteine desulfurase</fullName>
        <ecNumber evidence="4 12">2.8.1.7</ecNumber>
    </recommendedName>
    <alternativeName>
        <fullName evidence="12">Nitrogenase metalloclusters biosynthesis protein NifS</fullName>
    </alternativeName>
</protein>
<dbReference type="InterPro" id="IPR015421">
    <property type="entry name" value="PyrdxlP-dep_Trfase_major"/>
</dbReference>
<keyword evidence="6 12" id="KW-0479">Metal-binding</keyword>
<keyword evidence="8 12" id="KW-0408">Iron</keyword>
<reference evidence="14 15" key="1">
    <citation type="submission" date="2013-08" db="EMBL/GenBank/DDBJ databases">
        <title>An opportunistic ruminal bacterium that causes liver abscesses in cattle.</title>
        <authorList>
            <person name="Benahmed F.H."/>
            <person name="Rasmussen M."/>
            <person name="Harbottle H."/>
            <person name="Soppet D."/>
            <person name="Nagaraja T.G."/>
            <person name="Davidson M."/>
        </authorList>
    </citation>
    <scope>NUCLEOTIDE SEQUENCE [LARGE SCALE GENOMIC DNA]</scope>
    <source>
        <strain evidence="14 15">B35</strain>
    </source>
</reference>
<evidence type="ECO:0000256" key="6">
    <source>
        <dbReference type="ARBA" id="ARBA00022723"/>
    </source>
</evidence>
<dbReference type="RefSeq" id="WP_039121841.1">
    <property type="nucleotide sequence ID" value="NZ_AOJP01000013.1"/>
</dbReference>
<evidence type="ECO:0000256" key="3">
    <source>
        <dbReference type="ARBA" id="ARBA00011738"/>
    </source>
</evidence>
<dbReference type="Gene3D" id="3.90.1150.10">
    <property type="entry name" value="Aspartate Aminotransferase, domain 1"/>
    <property type="match status" value="1"/>
</dbReference>
<dbReference type="GO" id="GO:0051536">
    <property type="term" value="F:iron-sulfur cluster binding"/>
    <property type="evidence" value="ECO:0007669"/>
    <property type="project" value="UniProtKB-KW"/>
</dbReference>
<dbReference type="AlphaFoldDB" id="A0A017H4K3"/>
<evidence type="ECO:0000313" key="15">
    <source>
        <dbReference type="Proteomes" id="UP000031184"/>
    </source>
</evidence>
<evidence type="ECO:0000256" key="4">
    <source>
        <dbReference type="ARBA" id="ARBA00012239"/>
    </source>
</evidence>
<dbReference type="OrthoDB" id="9808002at2"/>
<dbReference type="InterPro" id="IPR000192">
    <property type="entry name" value="Aminotrans_V_dom"/>
</dbReference>
<dbReference type="GO" id="GO:0006520">
    <property type="term" value="P:amino acid metabolic process"/>
    <property type="evidence" value="ECO:0007669"/>
    <property type="project" value="InterPro"/>
</dbReference>
<dbReference type="FunFam" id="3.40.640.10:FF:000084">
    <property type="entry name" value="IscS-like cysteine desulfurase"/>
    <property type="match status" value="1"/>
</dbReference>
<comment type="similarity">
    <text evidence="2 12">Belongs to the class-V pyridoxal-phosphate-dependent aminotransferase family. NifS/IscS subfamily.</text>
</comment>
<name>A0A017H4K3_9FUSO</name>
<keyword evidence="7 12" id="KW-0663">Pyridoxal phosphate</keyword>
<dbReference type="Proteomes" id="UP000031184">
    <property type="component" value="Unassembled WGS sequence"/>
</dbReference>
<dbReference type="Gene3D" id="3.40.640.10">
    <property type="entry name" value="Type I PLP-dependent aspartate aminotransferase-like (Major domain)"/>
    <property type="match status" value="1"/>
</dbReference>
<comment type="catalytic activity">
    <reaction evidence="10 12">
        <text>(sulfur carrier)-H + L-cysteine = (sulfur carrier)-SH + L-alanine</text>
        <dbReference type="Rhea" id="RHEA:43892"/>
        <dbReference type="Rhea" id="RHEA-COMP:14737"/>
        <dbReference type="Rhea" id="RHEA-COMP:14739"/>
        <dbReference type="ChEBI" id="CHEBI:29917"/>
        <dbReference type="ChEBI" id="CHEBI:35235"/>
        <dbReference type="ChEBI" id="CHEBI:57972"/>
        <dbReference type="ChEBI" id="CHEBI:64428"/>
        <dbReference type="EC" id="2.8.1.7"/>
    </reaction>
</comment>
<gene>
    <name evidence="14" type="ORF">C095_06005</name>
</gene>
<dbReference type="PANTHER" id="PTHR11601">
    <property type="entry name" value="CYSTEINE DESULFURYLASE FAMILY MEMBER"/>
    <property type="match status" value="1"/>
</dbReference>